<evidence type="ECO:0000313" key="1">
    <source>
        <dbReference type="EMBL" id="MDN3574056.1"/>
    </source>
</evidence>
<gene>
    <name evidence="1" type="ORF">QWZ18_26070</name>
</gene>
<keyword evidence="2" id="KW-1185">Reference proteome</keyword>
<proteinExistence type="predicted"/>
<evidence type="ECO:0000313" key="2">
    <source>
        <dbReference type="Proteomes" id="UP001244297"/>
    </source>
</evidence>
<dbReference type="EMBL" id="JAUFPT010000092">
    <property type="protein sequence ID" value="MDN3574056.1"/>
    <property type="molecule type" value="Genomic_DNA"/>
</dbReference>
<accession>A0ABT8AVZ4</accession>
<organism evidence="1 2">
    <name type="scientific">Methylobacterium longum</name>
    <dbReference type="NCBI Taxonomy" id="767694"/>
    <lineage>
        <taxon>Bacteria</taxon>
        <taxon>Pseudomonadati</taxon>
        <taxon>Pseudomonadota</taxon>
        <taxon>Alphaproteobacteria</taxon>
        <taxon>Hyphomicrobiales</taxon>
        <taxon>Methylobacteriaceae</taxon>
        <taxon>Methylobacterium</taxon>
    </lineage>
</organism>
<sequence>MDAFEHGDSSCDTTVTVEPRDKSELMALWSALDADYRARDERTARLRAMRLIAGEDEAA</sequence>
<reference evidence="2" key="1">
    <citation type="journal article" date="2019" name="Int. J. Syst. Evol. Microbiol.">
        <title>The Global Catalogue of Microorganisms (GCM) 10K type strain sequencing project: providing services to taxonomists for standard genome sequencing and annotation.</title>
        <authorList>
            <consortium name="The Broad Institute Genomics Platform"/>
            <consortium name="The Broad Institute Genome Sequencing Center for Infectious Disease"/>
            <person name="Wu L."/>
            <person name="Ma J."/>
        </authorList>
    </citation>
    <scope>NUCLEOTIDE SEQUENCE [LARGE SCALE GENOMIC DNA]</scope>
    <source>
        <strain evidence="2">CECT 7806</strain>
    </source>
</reference>
<name>A0ABT8AVZ4_9HYPH</name>
<protein>
    <submittedName>
        <fullName evidence="1">Uncharacterized protein</fullName>
    </submittedName>
</protein>
<dbReference type="RefSeq" id="WP_238289256.1">
    <property type="nucleotide sequence ID" value="NZ_BPQS01000014.1"/>
</dbReference>
<comment type="caution">
    <text evidence="1">The sequence shown here is derived from an EMBL/GenBank/DDBJ whole genome shotgun (WGS) entry which is preliminary data.</text>
</comment>
<dbReference type="Proteomes" id="UP001244297">
    <property type="component" value="Unassembled WGS sequence"/>
</dbReference>